<keyword evidence="3 6" id="KW-0812">Transmembrane</keyword>
<feature type="transmembrane region" description="Helical" evidence="6">
    <location>
        <begin position="88"/>
        <end position="111"/>
    </location>
</feature>
<sequence length="121" mass="13881">MRIIRIFGPLPESCLTSLRPISPMGRVFAWTAFFEALTWAGLLLGMWLKYGPQTTESVVWLFGRLHGVVFMAYVAVTVVAALRLRWPWWATLLALLAAVPPLVTLPLEWWFRRRGLLSVQR</sequence>
<dbReference type="GO" id="GO:0005886">
    <property type="term" value="C:plasma membrane"/>
    <property type="evidence" value="ECO:0007669"/>
    <property type="project" value="UniProtKB-SubCell"/>
</dbReference>
<feature type="transmembrane region" description="Helical" evidence="6">
    <location>
        <begin position="60"/>
        <end position="82"/>
    </location>
</feature>
<accession>A0A0R0D5N6</accession>
<keyword evidence="2" id="KW-1003">Cell membrane</keyword>
<keyword evidence="4 6" id="KW-1133">Transmembrane helix</keyword>
<comment type="caution">
    <text evidence="8">The sequence shown here is derived from an EMBL/GenBank/DDBJ whole genome shotgun (WGS) entry which is preliminary data.</text>
</comment>
<evidence type="ECO:0000313" key="9">
    <source>
        <dbReference type="Proteomes" id="UP000051386"/>
    </source>
</evidence>
<dbReference type="EMBL" id="LDJK01000003">
    <property type="protein sequence ID" value="KRG77469.1"/>
    <property type="molecule type" value="Genomic_DNA"/>
</dbReference>
<reference evidence="8 9" key="1">
    <citation type="submission" date="2015-05" db="EMBL/GenBank/DDBJ databases">
        <title>Genome sequencing and analysis of members of genus Stenotrophomonas.</title>
        <authorList>
            <person name="Patil P.P."/>
            <person name="Midha S."/>
            <person name="Patil P.B."/>
        </authorList>
    </citation>
    <scope>NUCLEOTIDE SEQUENCE [LARGE SCALE GENOMIC DNA]</scope>
    <source>
        <strain evidence="8 9">DSM 21508</strain>
    </source>
</reference>
<feature type="domain" description="DUF3817" evidence="7">
    <location>
        <begin position="26"/>
        <end position="113"/>
    </location>
</feature>
<dbReference type="Proteomes" id="UP000051386">
    <property type="component" value="Unassembled WGS sequence"/>
</dbReference>
<evidence type="ECO:0000313" key="8">
    <source>
        <dbReference type="EMBL" id="KRG77469.1"/>
    </source>
</evidence>
<comment type="subcellular location">
    <subcellularLocation>
        <location evidence="1">Cell membrane</location>
        <topology evidence="1">Multi-pass membrane protein</topology>
    </subcellularLocation>
</comment>
<feature type="transmembrane region" description="Helical" evidence="6">
    <location>
        <begin position="27"/>
        <end position="48"/>
    </location>
</feature>
<dbReference type="PATRIC" id="fig|517011.3.peg.1233"/>
<evidence type="ECO:0000256" key="5">
    <source>
        <dbReference type="ARBA" id="ARBA00023136"/>
    </source>
</evidence>
<organism evidence="8 9">
    <name type="scientific">Stenotrophomonas chelatiphaga</name>
    <dbReference type="NCBI Taxonomy" id="517011"/>
    <lineage>
        <taxon>Bacteria</taxon>
        <taxon>Pseudomonadati</taxon>
        <taxon>Pseudomonadota</taxon>
        <taxon>Gammaproteobacteria</taxon>
        <taxon>Lysobacterales</taxon>
        <taxon>Lysobacteraceae</taxon>
        <taxon>Stenotrophomonas</taxon>
    </lineage>
</organism>
<evidence type="ECO:0000256" key="1">
    <source>
        <dbReference type="ARBA" id="ARBA00004651"/>
    </source>
</evidence>
<name>A0A0R0D5N6_9GAMM</name>
<protein>
    <submittedName>
        <fullName evidence="8">Membrane protein</fullName>
    </submittedName>
</protein>
<dbReference type="NCBIfam" id="TIGR03954">
    <property type="entry name" value="integ_memb_HG"/>
    <property type="match status" value="1"/>
</dbReference>
<evidence type="ECO:0000256" key="4">
    <source>
        <dbReference type="ARBA" id="ARBA00022989"/>
    </source>
</evidence>
<dbReference type="Pfam" id="PF12823">
    <property type="entry name" value="DUF3817"/>
    <property type="match status" value="1"/>
</dbReference>
<proteinExistence type="predicted"/>
<dbReference type="AlphaFoldDB" id="A0A0R0D5N6"/>
<evidence type="ECO:0000256" key="3">
    <source>
        <dbReference type="ARBA" id="ARBA00022692"/>
    </source>
</evidence>
<keyword evidence="9" id="KW-1185">Reference proteome</keyword>
<evidence type="ECO:0000256" key="2">
    <source>
        <dbReference type="ARBA" id="ARBA00022475"/>
    </source>
</evidence>
<dbReference type="InterPro" id="IPR023845">
    <property type="entry name" value="DUF3817_TM"/>
</dbReference>
<dbReference type="PANTHER" id="PTHR40077">
    <property type="entry name" value="MEMBRANE PROTEIN-RELATED"/>
    <property type="match status" value="1"/>
</dbReference>
<keyword evidence="5 6" id="KW-0472">Membrane</keyword>
<gene>
    <name evidence="8" type="ORF">ABB28_00905</name>
</gene>
<evidence type="ECO:0000259" key="7">
    <source>
        <dbReference type="Pfam" id="PF12823"/>
    </source>
</evidence>
<dbReference type="PANTHER" id="PTHR40077:SF1">
    <property type="entry name" value="MEMBRANE PROTEIN"/>
    <property type="match status" value="1"/>
</dbReference>
<evidence type="ECO:0000256" key="6">
    <source>
        <dbReference type="SAM" id="Phobius"/>
    </source>
</evidence>